<protein>
    <submittedName>
        <fullName evidence="7">NADPH dehydrogenase NamA</fullName>
        <ecNumber evidence="7">1.6.99.1</ecNumber>
    </submittedName>
</protein>
<evidence type="ECO:0000256" key="5">
    <source>
        <dbReference type="ARBA" id="ARBA00023002"/>
    </source>
</evidence>
<evidence type="ECO:0000256" key="2">
    <source>
        <dbReference type="ARBA" id="ARBA00022630"/>
    </source>
</evidence>
<keyword evidence="4" id="KW-0521">NADP</keyword>
<dbReference type="Pfam" id="PF00724">
    <property type="entry name" value="Oxidored_FMN"/>
    <property type="match status" value="1"/>
</dbReference>
<dbReference type="SUPFAM" id="SSF51395">
    <property type="entry name" value="FMN-linked oxidoreductases"/>
    <property type="match status" value="1"/>
</dbReference>
<keyword evidence="5 7" id="KW-0560">Oxidoreductase</keyword>
<gene>
    <name evidence="7" type="primary">namA</name>
    <name evidence="7" type="ORF">QVZ41_06755</name>
</gene>
<reference evidence="7" key="1">
    <citation type="submission" date="2023-07" db="EMBL/GenBank/DDBJ databases">
        <title>Wenyingzhuangia sp. chi5 genome sequencing and assembly.</title>
        <authorList>
            <person name="Park S."/>
        </authorList>
    </citation>
    <scope>NUCLEOTIDE SEQUENCE</scope>
    <source>
        <strain evidence="7">Chi5</strain>
    </source>
</reference>
<keyword evidence="3" id="KW-0288">FMN</keyword>
<evidence type="ECO:0000256" key="4">
    <source>
        <dbReference type="ARBA" id="ARBA00022857"/>
    </source>
</evidence>
<dbReference type="InterPro" id="IPR013785">
    <property type="entry name" value="Aldolase_TIM"/>
</dbReference>
<dbReference type="Proteomes" id="UP001168642">
    <property type="component" value="Unassembled WGS sequence"/>
</dbReference>
<evidence type="ECO:0000256" key="3">
    <source>
        <dbReference type="ARBA" id="ARBA00022643"/>
    </source>
</evidence>
<accession>A0ABT8VRE1</accession>
<evidence type="ECO:0000259" key="6">
    <source>
        <dbReference type="Pfam" id="PF00724"/>
    </source>
</evidence>
<comment type="cofactor">
    <cofactor evidence="1">
        <name>FMN</name>
        <dbReference type="ChEBI" id="CHEBI:58210"/>
    </cofactor>
</comment>
<dbReference type="CDD" id="cd02932">
    <property type="entry name" value="OYE_YqiM_FMN"/>
    <property type="match status" value="1"/>
</dbReference>
<evidence type="ECO:0000256" key="1">
    <source>
        <dbReference type="ARBA" id="ARBA00001917"/>
    </source>
</evidence>
<dbReference type="NCBIfam" id="NF010047">
    <property type="entry name" value="PRK13523.1"/>
    <property type="match status" value="1"/>
</dbReference>
<dbReference type="InterPro" id="IPR001155">
    <property type="entry name" value="OxRdtase_FMN_N"/>
</dbReference>
<sequence>MSKLFTPLKIKNITFKNRIVTSPMCMYSAKEGFASEWHLVHYGTRAMGGAGTVFLEATAVHPEGRISLGDLGIWNDEHIESLERITNFIKSTGAVAGIQLAHAGRKGSYKVEGSDHKLLRTKEEGGWKVLAPSSIPFSEEALVPKEMNLDDINNIKEYFKSAAERALKAGFQLLEIHGAHGYLINSFLSPVSNKRIDEYGGSIENRARLLFEIIEEVKSVWPSNLPMAVRISATDWDERGWDIESSVWLSKELEKLGIDIIDVSSGGSLPNVKIPVGPSYQLPLAKEIRNTTLSSNMYVGTVGMITSAAQAETILLNNDADFIFLGRELLRNPYFPIQAAKELRADIEIPKQYERAFPG</sequence>
<evidence type="ECO:0000313" key="8">
    <source>
        <dbReference type="Proteomes" id="UP001168642"/>
    </source>
</evidence>
<name>A0ABT8VRE1_9FLAO</name>
<dbReference type="Gene3D" id="3.20.20.70">
    <property type="entry name" value="Aldolase class I"/>
    <property type="match status" value="1"/>
</dbReference>
<dbReference type="PANTHER" id="PTHR43303:SF4">
    <property type="entry name" value="NADPH DEHYDROGENASE C23G7.10C-RELATED"/>
    <property type="match status" value="1"/>
</dbReference>
<dbReference type="InterPro" id="IPR044152">
    <property type="entry name" value="YqjM-like"/>
</dbReference>
<organism evidence="7 8">
    <name type="scientific">Wenyingzhuangia gilva</name>
    <dbReference type="NCBI Taxonomy" id="3057677"/>
    <lineage>
        <taxon>Bacteria</taxon>
        <taxon>Pseudomonadati</taxon>
        <taxon>Bacteroidota</taxon>
        <taxon>Flavobacteriia</taxon>
        <taxon>Flavobacteriales</taxon>
        <taxon>Flavobacteriaceae</taxon>
        <taxon>Wenyingzhuangia</taxon>
    </lineage>
</organism>
<dbReference type="EC" id="1.6.99.1" evidence="7"/>
<proteinExistence type="predicted"/>
<dbReference type="PANTHER" id="PTHR43303">
    <property type="entry name" value="NADPH DEHYDROGENASE C23G7.10C-RELATED"/>
    <property type="match status" value="1"/>
</dbReference>
<keyword evidence="8" id="KW-1185">Reference proteome</keyword>
<evidence type="ECO:0000313" key="7">
    <source>
        <dbReference type="EMBL" id="MDO3694543.1"/>
    </source>
</evidence>
<dbReference type="EMBL" id="JAUMIT010000002">
    <property type="protein sequence ID" value="MDO3694543.1"/>
    <property type="molecule type" value="Genomic_DNA"/>
</dbReference>
<comment type="caution">
    <text evidence="7">The sequence shown here is derived from an EMBL/GenBank/DDBJ whole genome shotgun (WGS) entry which is preliminary data.</text>
</comment>
<dbReference type="GO" id="GO:0003959">
    <property type="term" value="F:NADPH dehydrogenase activity"/>
    <property type="evidence" value="ECO:0007669"/>
    <property type="project" value="UniProtKB-EC"/>
</dbReference>
<dbReference type="RefSeq" id="WP_302883787.1">
    <property type="nucleotide sequence ID" value="NZ_JAUMIT010000002.1"/>
</dbReference>
<feature type="domain" description="NADH:flavin oxidoreductase/NADH oxidase N-terminal" evidence="6">
    <location>
        <begin position="3"/>
        <end position="344"/>
    </location>
</feature>
<keyword evidence="2" id="KW-0285">Flavoprotein</keyword>